<dbReference type="EMBL" id="AP025564">
    <property type="protein sequence ID" value="BDE97560.1"/>
    <property type="molecule type" value="Genomic_DNA"/>
</dbReference>
<keyword evidence="4" id="KW-1185">Reference proteome</keyword>
<protein>
    <recommendedName>
        <fullName evidence="5">Alkaline shock family protein YloU</fullName>
    </recommendedName>
</protein>
<feature type="region of interest" description="Disordered" evidence="2">
    <location>
        <begin position="1"/>
        <end position="26"/>
    </location>
</feature>
<dbReference type="RefSeq" id="WP_102380003.1">
    <property type="nucleotide sequence ID" value="NZ_AP025564.1"/>
</dbReference>
<evidence type="ECO:0000256" key="1">
    <source>
        <dbReference type="ARBA" id="ARBA00005721"/>
    </source>
</evidence>
<evidence type="ECO:0000256" key="2">
    <source>
        <dbReference type="SAM" id="MobiDB-lite"/>
    </source>
</evidence>
<evidence type="ECO:0000313" key="4">
    <source>
        <dbReference type="Proteomes" id="UP001320544"/>
    </source>
</evidence>
<feature type="compositionally biased region" description="Polar residues" evidence="2">
    <location>
        <begin position="1"/>
        <end position="18"/>
    </location>
</feature>
<gene>
    <name evidence="3" type="ORF">CE91St30_28930</name>
</gene>
<reference evidence="3 4" key="1">
    <citation type="submission" date="2022-01" db="EMBL/GenBank/DDBJ databases">
        <title>Novel bile acid biosynthetic pathways are enriched in the microbiome of centenarians.</title>
        <authorList>
            <person name="Sato Y."/>
            <person name="Atarashi K."/>
            <person name="Plichta R.D."/>
            <person name="Arai Y."/>
            <person name="Sasajima S."/>
            <person name="Kearney M.S."/>
            <person name="Suda W."/>
            <person name="Takeshita K."/>
            <person name="Sasaki T."/>
            <person name="Okamoto S."/>
            <person name="Skelly N.A."/>
            <person name="Okamura Y."/>
            <person name="Vlamakis H."/>
            <person name="Li Y."/>
            <person name="Tanoue T."/>
            <person name="Takei H."/>
            <person name="Nittono H."/>
            <person name="Narushima S."/>
            <person name="Irie J."/>
            <person name="Itoh H."/>
            <person name="Moriya K."/>
            <person name="Sugiura Y."/>
            <person name="Suematsu M."/>
            <person name="Moritoki N."/>
            <person name="Shibata S."/>
            <person name="Littman R.D."/>
            <person name="Fischbach A.M."/>
            <person name="Uwamino Y."/>
            <person name="Inoue T."/>
            <person name="Honda A."/>
            <person name="Hattori M."/>
            <person name="Murai T."/>
            <person name="Xavier J.R."/>
            <person name="Hirose N."/>
            <person name="Honda K."/>
        </authorList>
    </citation>
    <scope>NUCLEOTIDE SEQUENCE [LARGE SCALE GENOMIC DNA]</scope>
    <source>
        <strain evidence="3 4">CE91-St30</strain>
    </source>
</reference>
<evidence type="ECO:0008006" key="5">
    <source>
        <dbReference type="Google" id="ProtNLM"/>
    </source>
</evidence>
<dbReference type="Proteomes" id="UP001320544">
    <property type="component" value="Chromosome"/>
</dbReference>
<sequence length="155" mass="16667">MTQEATSTVNTANNTMNPSGGAASSAEPDYKLVIDEVVVEKIAAYATQKIDGIVEMKGNLLSTIQEGLGGNDRTKGVNADVEDDERVSVDLSVILEYGKSAVEVFDRIKKVVGKSIKEMTGLDVEEMTVHVVDVMTRDEYRQKQGGNDKPQSAAA</sequence>
<dbReference type="PANTHER" id="PTHR34297:SF3">
    <property type="entry name" value="ALKALINE SHOCK PROTEIN 23"/>
    <property type="match status" value="1"/>
</dbReference>
<proteinExistence type="inferred from homology"/>
<dbReference type="InterPro" id="IPR005531">
    <property type="entry name" value="Asp23"/>
</dbReference>
<accession>A0ABM7WME7</accession>
<comment type="similarity">
    <text evidence="1">Belongs to the asp23 family.</text>
</comment>
<name>A0ABM7WME7_9ACTN</name>
<dbReference type="PANTHER" id="PTHR34297">
    <property type="entry name" value="HYPOTHETICAL CYTOSOLIC PROTEIN-RELATED"/>
    <property type="match status" value="1"/>
</dbReference>
<organism evidence="3 4">
    <name type="scientific">Raoultibacter timonensis</name>
    <dbReference type="NCBI Taxonomy" id="1907662"/>
    <lineage>
        <taxon>Bacteria</taxon>
        <taxon>Bacillati</taxon>
        <taxon>Actinomycetota</taxon>
        <taxon>Coriobacteriia</taxon>
        <taxon>Eggerthellales</taxon>
        <taxon>Eggerthellaceae</taxon>
        <taxon>Raoultibacter</taxon>
    </lineage>
</organism>
<evidence type="ECO:0000313" key="3">
    <source>
        <dbReference type="EMBL" id="BDE97560.1"/>
    </source>
</evidence>
<dbReference type="Pfam" id="PF03780">
    <property type="entry name" value="Asp23"/>
    <property type="match status" value="1"/>
</dbReference>